<dbReference type="PANTHER" id="PTHR23522:SF10">
    <property type="entry name" value="3-PHENYLPROPIONIC ACID TRANSPORTER-RELATED"/>
    <property type="match status" value="1"/>
</dbReference>
<dbReference type="Proteomes" id="UP000016637">
    <property type="component" value="Unassembled WGS sequence"/>
</dbReference>
<dbReference type="SUPFAM" id="SSF103473">
    <property type="entry name" value="MFS general substrate transporter"/>
    <property type="match status" value="1"/>
</dbReference>
<feature type="transmembrane region" description="Helical" evidence="8">
    <location>
        <begin position="12"/>
        <end position="31"/>
    </location>
</feature>
<feature type="transmembrane region" description="Helical" evidence="8">
    <location>
        <begin position="43"/>
        <end position="63"/>
    </location>
</feature>
<comment type="caution">
    <text evidence="10">The sequence shown here is derived from an EMBL/GenBank/DDBJ whole genome shotgun (WGS) entry which is preliminary data.</text>
</comment>
<feature type="transmembrane region" description="Helical" evidence="8">
    <location>
        <begin position="293"/>
        <end position="318"/>
    </location>
</feature>
<dbReference type="InterPro" id="IPR024989">
    <property type="entry name" value="MFS_assoc_dom"/>
</dbReference>
<evidence type="ECO:0000256" key="1">
    <source>
        <dbReference type="ARBA" id="ARBA00004429"/>
    </source>
</evidence>
<feature type="transmembrane region" description="Helical" evidence="8">
    <location>
        <begin position="133"/>
        <end position="152"/>
    </location>
</feature>
<feature type="transmembrane region" description="Helical" evidence="8">
    <location>
        <begin position="94"/>
        <end position="121"/>
    </location>
</feature>
<feature type="transmembrane region" description="Helical" evidence="8">
    <location>
        <begin position="239"/>
        <end position="259"/>
    </location>
</feature>
<evidence type="ECO:0000256" key="5">
    <source>
        <dbReference type="ARBA" id="ARBA00022692"/>
    </source>
</evidence>
<dbReference type="GO" id="GO:0030395">
    <property type="term" value="F:lactose binding"/>
    <property type="evidence" value="ECO:0007669"/>
    <property type="project" value="TreeGrafter"/>
</dbReference>
<dbReference type="PIRSF" id="PIRSF004925">
    <property type="entry name" value="HcaT"/>
    <property type="match status" value="1"/>
</dbReference>
<dbReference type="eggNOG" id="COG2814">
    <property type="taxonomic scope" value="Bacteria"/>
</dbReference>
<evidence type="ECO:0000313" key="10">
    <source>
        <dbReference type="EMBL" id="ERK59813.1"/>
    </source>
</evidence>
<reference evidence="10 11" key="1">
    <citation type="submission" date="2013-08" db="EMBL/GenBank/DDBJ databases">
        <authorList>
            <person name="Weinstock G."/>
            <person name="Sodergren E."/>
            <person name="Wylie T."/>
            <person name="Fulton L."/>
            <person name="Fulton R."/>
            <person name="Fronick C."/>
            <person name="O'Laughlin M."/>
            <person name="Godfrey J."/>
            <person name="Miner T."/>
            <person name="Herter B."/>
            <person name="Appelbaum E."/>
            <person name="Cordes M."/>
            <person name="Lek S."/>
            <person name="Wollam A."/>
            <person name="Pepin K.H."/>
            <person name="Palsikar V.B."/>
            <person name="Mitreva M."/>
            <person name="Wilson R.K."/>
        </authorList>
    </citation>
    <scope>NUCLEOTIDE SEQUENCE [LARGE SCALE GENOMIC DNA]</scope>
    <source>
        <strain evidence="10 11">ATCC 700627</strain>
    </source>
</reference>
<feature type="transmembrane region" description="Helical" evidence="8">
    <location>
        <begin position="197"/>
        <end position="219"/>
    </location>
</feature>
<dbReference type="EMBL" id="AWVP01000020">
    <property type="protein sequence ID" value="ERK59813.1"/>
    <property type="molecule type" value="Genomic_DNA"/>
</dbReference>
<accession>U2S234</accession>
<organism evidence="10 11">
    <name type="scientific">Gemella bergeri ATCC 700627</name>
    <dbReference type="NCBI Taxonomy" id="1321820"/>
    <lineage>
        <taxon>Bacteria</taxon>
        <taxon>Bacillati</taxon>
        <taxon>Bacillota</taxon>
        <taxon>Bacilli</taxon>
        <taxon>Bacillales</taxon>
        <taxon>Gemellaceae</taxon>
        <taxon>Gemella</taxon>
    </lineage>
</organism>
<dbReference type="PATRIC" id="fig|1321820.3.peg.407"/>
<dbReference type="InterPro" id="IPR026032">
    <property type="entry name" value="HcaT-like"/>
</dbReference>
<gene>
    <name evidence="10" type="ORF">HMPREF1983_00414</name>
</gene>
<feature type="transmembrane region" description="Helical" evidence="8">
    <location>
        <begin position="333"/>
        <end position="354"/>
    </location>
</feature>
<feature type="transmembrane region" description="Helical" evidence="8">
    <location>
        <begin position="158"/>
        <end position="176"/>
    </location>
</feature>
<protein>
    <submittedName>
        <fullName evidence="10">Transporter, major facilitator family protein</fullName>
    </submittedName>
</protein>
<dbReference type="RefSeq" id="WP_021752775.1">
    <property type="nucleotide sequence ID" value="NZ_KI271821.1"/>
</dbReference>
<evidence type="ECO:0000256" key="6">
    <source>
        <dbReference type="ARBA" id="ARBA00022989"/>
    </source>
</evidence>
<keyword evidence="4" id="KW-0997">Cell inner membrane</keyword>
<evidence type="ECO:0000256" key="2">
    <source>
        <dbReference type="ARBA" id="ARBA00022448"/>
    </source>
</evidence>
<dbReference type="GO" id="GO:0005886">
    <property type="term" value="C:plasma membrane"/>
    <property type="evidence" value="ECO:0007669"/>
    <property type="project" value="UniProtKB-SubCell"/>
</dbReference>
<keyword evidence="5 8" id="KW-0812">Transmembrane</keyword>
<name>U2S234_9BACL</name>
<dbReference type="HOGENOM" id="CLU_013133_6_0_9"/>
<dbReference type="Pfam" id="PF12832">
    <property type="entry name" value="MFS_1_like"/>
    <property type="match status" value="1"/>
</dbReference>
<dbReference type="InterPro" id="IPR036259">
    <property type="entry name" value="MFS_trans_sf"/>
</dbReference>
<keyword evidence="11" id="KW-1185">Reference proteome</keyword>
<evidence type="ECO:0000313" key="11">
    <source>
        <dbReference type="Proteomes" id="UP000016637"/>
    </source>
</evidence>
<feature type="domain" description="Major facilitator superfamily associated" evidence="9">
    <location>
        <begin position="5"/>
        <end position="363"/>
    </location>
</feature>
<evidence type="ECO:0000256" key="7">
    <source>
        <dbReference type="ARBA" id="ARBA00023136"/>
    </source>
</evidence>
<evidence type="ECO:0000259" key="9">
    <source>
        <dbReference type="Pfam" id="PF12832"/>
    </source>
</evidence>
<comment type="subcellular location">
    <subcellularLocation>
        <location evidence="1">Cell inner membrane</location>
        <topology evidence="1">Multi-pass membrane protein</topology>
    </subcellularLocation>
</comment>
<feature type="transmembrane region" description="Helical" evidence="8">
    <location>
        <begin position="360"/>
        <end position="377"/>
    </location>
</feature>
<feature type="transmembrane region" description="Helical" evidence="8">
    <location>
        <begin position="70"/>
        <end position="88"/>
    </location>
</feature>
<sequence length="382" mass="43177">MSSKTWLSINYFLQFAVNGVFLPFWILYLTSAKNITVLEASSIFSMLYFARFLSGIFISPYLVKKYSLSLTLKISVAVGLVLVISYGFTNEKSILTIITFLFGMIYFTVSALVESLASLFLKEENIDYGKVRTYGSVSFTLVGILIGGIIGYVGNNVLYYILVFLVLIYLIFMFLPQPKLVSSLKVEKEGVKREKQYSWVIKDKNALFLIISIFLYQLAHTAYNNYNAIYLESMNISTKWLSGIILNISVIAEILFFIFSKNIISKIKPTHLFILSGVGGVIRWAMLGTFHNIYVFISMQCFHAITFAMSHIAFILLLNKGFSTKKIIDMQNLYMAIGFQLSMAVGLYLMGGLWDISTTYVFYVSAGIALVGTIFAMKIKEK</sequence>
<evidence type="ECO:0000256" key="8">
    <source>
        <dbReference type="SAM" id="Phobius"/>
    </source>
</evidence>
<dbReference type="AlphaFoldDB" id="U2S234"/>
<feature type="transmembrane region" description="Helical" evidence="8">
    <location>
        <begin position="271"/>
        <end position="287"/>
    </location>
</feature>
<proteinExistence type="predicted"/>
<dbReference type="Gene3D" id="1.20.1250.20">
    <property type="entry name" value="MFS general substrate transporter like domains"/>
    <property type="match status" value="2"/>
</dbReference>
<dbReference type="PANTHER" id="PTHR23522">
    <property type="entry name" value="BLL5896 PROTEIN"/>
    <property type="match status" value="1"/>
</dbReference>
<evidence type="ECO:0000256" key="3">
    <source>
        <dbReference type="ARBA" id="ARBA00022475"/>
    </source>
</evidence>
<keyword evidence="7 8" id="KW-0472">Membrane</keyword>
<keyword evidence="6 8" id="KW-1133">Transmembrane helix</keyword>
<dbReference type="GO" id="GO:0015528">
    <property type="term" value="F:lactose:proton symporter activity"/>
    <property type="evidence" value="ECO:0007669"/>
    <property type="project" value="TreeGrafter"/>
</dbReference>
<keyword evidence="3" id="KW-1003">Cell membrane</keyword>
<keyword evidence="2" id="KW-0813">Transport</keyword>
<evidence type="ECO:0000256" key="4">
    <source>
        <dbReference type="ARBA" id="ARBA00022519"/>
    </source>
</evidence>